<protein>
    <recommendedName>
        <fullName evidence="2">YhdP central domain-containing protein</fullName>
    </recommendedName>
</protein>
<evidence type="ECO:0000313" key="3">
    <source>
        <dbReference type="EMBL" id="CBG39738.1"/>
    </source>
</evidence>
<feature type="compositionally biased region" description="Basic and acidic residues" evidence="1">
    <location>
        <begin position="956"/>
        <end position="970"/>
    </location>
</feature>
<accession>D3UGW6</accession>
<evidence type="ECO:0000256" key="1">
    <source>
        <dbReference type="SAM" id="MobiDB-lite"/>
    </source>
</evidence>
<gene>
    <name evidence="3" type="ordered locus">HMU04770</name>
</gene>
<dbReference type="Pfam" id="PF13116">
    <property type="entry name" value="YhdP"/>
    <property type="match status" value="1"/>
</dbReference>
<feature type="domain" description="YhdP central" evidence="2">
    <location>
        <begin position="208"/>
        <end position="922"/>
    </location>
</feature>
<dbReference type="eggNOG" id="COG2982">
    <property type="taxonomic scope" value="Bacteria"/>
</dbReference>
<dbReference type="KEGG" id="hms:HMU04770"/>
<proteinExistence type="predicted"/>
<feature type="compositionally biased region" description="Polar residues" evidence="1">
    <location>
        <begin position="1007"/>
        <end position="1040"/>
    </location>
</feature>
<evidence type="ECO:0000313" key="4">
    <source>
        <dbReference type="Proteomes" id="UP000001522"/>
    </source>
</evidence>
<evidence type="ECO:0000259" key="2">
    <source>
        <dbReference type="Pfam" id="PF13116"/>
    </source>
</evidence>
<dbReference type="EMBL" id="FN555004">
    <property type="protein sequence ID" value="CBG39738.1"/>
    <property type="molecule type" value="Genomic_DNA"/>
</dbReference>
<dbReference type="STRING" id="679897.HMU04770"/>
<sequence>MVILILFFSGYKILSHGISVEKLAFGKVSLSKLYLKLDKKLILQVDELDLEDLLKAPAKKPLDIESISKYIRYFTWGIAYFQSLLVKKIILDPQNIANIYYDGKRYKITFPKVIADFNISEEPGRLRLNIQTLKLVNLQSQLQGRLVYLPGKNELAFDLSAIYTPTKDKIIAQGYTNLKRIHVELKTSGLKNLDFTKPFLKDLKNPVIQDWLYSKIFFDEARIESLSFDTILTQRKFLEGIEESLKGRILVKTAELSLFNNLDSLKAKEVRITIAKQKVAFNFLNPTYGSVDLEGSSAELSDLTSHPKITAFVKSQSFQYSASLLTLLENYHLHIPEISVDSPLSADLKFSIQFLQNHKHLINLGGSIETQDAQVELFSFPFFAKKINVGFDITPQYQYIYVRANHAYYYNMLNADVDGVLDIKDQSFKSRIKVYSANINTNQAINYQKPYLLSVHQAEDPSPQDEDVKIPRTFDPSKLSPLQLKKYILASIREDERPYTQEILKITNQDNFVTDLNVDFKDPENIKVLLPEFKASLLIQDHLKVIAFDDFALFSAYSPMLSYLDIKGGNARIETRDFKNFDLIFSIENMWLPFYTNDNHKITMLEFSGTINGDEIQMASLDKNITFYRKNSQNRIHIKNYNLNVNEFLDSKIPAVQQTLHGSEKEGKKEASLTKEQMNQKLEFLRQKHLYQRQHNISPQMTNIDIDGMKLSYKGYEVPTDEINIRFRDQRTLASLTYKNGIANVDFLDGSIYIKASNFSADFINMVAKKELLHGGLFTLIGAYKDSIFSGELKMQNTLFKNFVVLQNLISLIDTIPSLVVFRNPNLGVKGYEVSQGSVIFGINKDFLGLEKIHLIGDTMDIDGSGIVQFKNKDMNINLQVSTIKNLSSILSKIPIIGYLILGSSGKISTNVSVSGTWDHPKTSVSLAEDVITAPFKILRRAFQPLTSIVDEIKNEMDDNGNHQEGDARTQKHASSPAKPSTPKVQKTPANTDSTPPSTPTPASEMKINQATPENTAPENTSMPTDPSISTSTPENTAPIHSNAPANTDSTPPSTPTTPATPKDTQANEATPVRMTPAQTTPKEEE</sequence>
<feature type="compositionally biased region" description="Polar residues" evidence="1">
    <location>
        <begin position="1077"/>
        <end position="1086"/>
    </location>
</feature>
<keyword evidence="4" id="KW-1185">Reference proteome</keyword>
<feature type="compositionally biased region" description="Low complexity" evidence="1">
    <location>
        <begin position="988"/>
        <end position="1004"/>
    </location>
</feature>
<organism evidence="3 4">
    <name type="scientific">Helicobacter mustelae (strain ATCC 43772 / CCUG 25715 / CIP 103759 / LMG 18044 / NCTC 12198 / R85-136P)</name>
    <name type="common">Campylobacter mustelae</name>
    <dbReference type="NCBI Taxonomy" id="679897"/>
    <lineage>
        <taxon>Bacteria</taxon>
        <taxon>Pseudomonadati</taxon>
        <taxon>Campylobacterota</taxon>
        <taxon>Epsilonproteobacteria</taxon>
        <taxon>Campylobacterales</taxon>
        <taxon>Helicobacteraceae</taxon>
        <taxon>Helicobacter</taxon>
    </lineage>
</organism>
<reference evidence="3 4" key="1">
    <citation type="journal article" date="2010" name="BMC Genomics">
        <title>Comparative genomics and proteomics of Helicobacter mustelae, an ulcerogenic and carcinogenic gastric pathogen.</title>
        <authorList>
            <person name="O'Toole P.W."/>
            <person name="Snelling W.J."/>
            <person name="Canchaya C."/>
            <person name="Forde B.M."/>
            <person name="Hardie K.R."/>
            <person name="Josenhans C."/>
            <person name="Graham R.L.J."/>
            <person name="McMullan G."/>
            <person name="Parkhill J."/>
            <person name="Belda E."/>
            <person name="Bentley S.D."/>
        </authorList>
    </citation>
    <scope>NUCLEOTIDE SEQUENCE [LARGE SCALE GENOMIC DNA]</scope>
    <source>
        <strain evidence="4">ATCC 43772 / LMG 18044 / NCTC 12198 / 12198</strain>
    </source>
</reference>
<name>D3UGW6_HELM1</name>
<dbReference type="AlphaFoldDB" id="D3UGW6"/>
<feature type="region of interest" description="Disordered" evidence="1">
    <location>
        <begin position="956"/>
        <end position="1086"/>
    </location>
</feature>
<dbReference type="InterPro" id="IPR025263">
    <property type="entry name" value="YhdP_central"/>
</dbReference>
<dbReference type="Proteomes" id="UP000001522">
    <property type="component" value="Chromosome"/>
</dbReference>
<feature type="compositionally biased region" description="Low complexity" evidence="1">
    <location>
        <begin position="1044"/>
        <end position="1062"/>
    </location>
</feature>
<dbReference type="HOGENOM" id="CLU_007814_0_0_7"/>